<evidence type="ECO:0000256" key="3">
    <source>
        <dbReference type="ARBA" id="ARBA00022806"/>
    </source>
</evidence>
<dbReference type="InterPro" id="IPR014001">
    <property type="entry name" value="Helicase_ATP-bd"/>
</dbReference>
<keyword evidence="1" id="KW-0547">Nucleotide-binding</keyword>
<evidence type="ECO:0000313" key="8">
    <source>
        <dbReference type="EMBL" id="NRN70178.1"/>
    </source>
</evidence>
<protein>
    <submittedName>
        <fullName evidence="8">DEAD/DEAH box helicase</fullName>
    </submittedName>
</protein>
<feature type="domain" description="Helicase ATP-binding" evidence="6">
    <location>
        <begin position="306"/>
        <end position="479"/>
    </location>
</feature>
<feature type="region of interest" description="Disordered" evidence="5">
    <location>
        <begin position="653"/>
        <end position="676"/>
    </location>
</feature>
<dbReference type="SUPFAM" id="SSF52540">
    <property type="entry name" value="P-loop containing nucleoside triphosphate hydrolases"/>
    <property type="match status" value="1"/>
</dbReference>
<evidence type="ECO:0000256" key="2">
    <source>
        <dbReference type="ARBA" id="ARBA00022801"/>
    </source>
</evidence>
<name>A0ABX2FFL4_9PSEU</name>
<feature type="region of interest" description="Disordered" evidence="5">
    <location>
        <begin position="226"/>
        <end position="247"/>
    </location>
</feature>
<gene>
    <name evidence="8" type="ORF">GC106_74430</name>
</gene>
<dbReference type="PANTHER" id="PTHR47961:SF10">
    <property type="entry name" value="ATP-DEPENDENT DNA HELICASE HEL308"/>
    <property type="match status" value="1"/>
</dbReference>
<dbReference type="EMBL" id="JAAATY010000035">
    <property type="protein sequence ID" value="NRN70178.1"/>
    <property type="molecule type" value="Genomic_DNA"/>
</dbReference>
<keyword evidence="3 8" id="KW-0347">Helicase</keyword>
<comment type="caution">
    <text evidence="8">The sequence shown here is derived from an EMBL/GenBank/DDBJ whole genome shotgun (WGS) entry which is preliminary data.</text>
</comment>
<feature type="domain" description="Helicase C-terminal" evidence="7">
    <location>
        <begin position="527"/>
        <end position="727"/>
    </location>
</feature>
<dbReference type="Gene3D" id="3.40.50.300">
    <property type="entry name" value="P-loop containing nucleotide triphosphate hydrolases"/>
    <property type="match status" value="2"/>
</dbReference>
<dbReference type="InterPro" id="IPR001650">
    <property type="entry name" value="Helicase_C-like"/>
</dbReference>
<dbReference type="GO" id="GO:0004386">
    <property type="term" value="F:helicase activity"/>
    <property type="evidence" value="ECO:0007669"/>
    <property type="project" value="UniProtKB-KW"/>
</dbReference>
<dbReference type="SMART" id="SM00487">
    <property type="entry name" value="DEXDc"/>
    <property type="match status" value="1"/>
</dbReference>
<dbReference type="Gene3D" id="3.40.50.1460">
    <property type="match status" value="1"/>
</dbReference>
<evidence type="ECO:0000313" key="9">
    <source>
        <dbReference type="Proteomes" id="UP000763557"/>
    </source>
</evidence>
<organism evidence="8 9">
    <name type="scientific">Kibdelosporangium persicum</name>
    <dbReference type="NCBI Taxonomy" id="2698649"/>
    <lineage>
        <taxon>Bacteria</taxon>
        <taxon>Bacillati</taxon>
        <taxon>Actinomycetota</taxon>
        <taxon>Actinomycetes</taxon>
        <taxon>Pseudonocardiales</taxon>
        <taxon>Pseudonocardiaceae</taxon>
        <taxon>Kibdelosporangium</taxon>
    </lineage>
</organism>
<keyword evidence="9" id="KW-1185">Reference proteome</keyword>
<dbReference type="RefSeq" id="WP_173141173.1">
    <property type="nucleotide sequence ID" value="NZ_CBCSGW010000041.1"/>
</dbReference>
<evidence type="ECO:0000259" key="7">
    <source>
        <dbReference type="PROSITE" id="PS51194"/>
    </source>
</evidence>
<accession>A0ABX2FFL4</accession>
<dbReference type="PANTHER" id="PTHR47961">
    <property type="entry name" value="DNA POLYMERASE THETA, PUTATIVE (AFU_ORTHOLOGUE AFUA_1G05260)-RELATED"/>
    <property type="match status" value="1"/>
</dbReference>
<evidence type="ECO:0000256" key="1">
    <source>
        <dbReference type="ARBA" id="ARBA00022741"/>
    </source>
</evidence>
<dbReference type="PROSITE" id="PS51192">
    <property type="entry name" value="HELICASE_ATP_BIND_1"/>
    <property type="match status" value="1"/>
</dbReference>
<dbReference type="InterPro" id="IPR050474">
    <property type="entry name" value="Hel308_SKI2-like"/>
</dbReference>
<evidence type="ECO:0000256" key="4">
    <source>
        <dbReference type="ARBA" id="ARBA00022840"/>
    </source>
</evidence>
<evidence type="ECO:0000256" key="5">
    <source>
        <dbReference type="SAM" id="MobiDB-lite"/>
    </source>
</evidence>
<dbReference type="Proteomes" id="UP000763557">
    <property type="component" value="Unassembled WGS sequence"/>
</dbReference>
<dbReference type="Pfam" id="PF00270">
    <property type="entry name" value="DEAD"/>
    <property type="match status" value="1"/>
</dbReference>
<dbReference type="Pfam" id="PF00271">
    <property type="entry name" value="Helicase_C"/>
    <property type="match status" value="1"/>
</dbReference>
<dbReference type="Gene3D" id="1.10.3380.30">
    <property type="match status" value="1"/>
</dbReference>
<dbReference type="PROSITE" id="PS51194">
    <property type="entry name" value="HELICASE_CTER"/>
    <property type="match status" value="1"/>
</dbReference>
<proteinExistence type="predicted"/>
<evidence type="ECO:0000259" key="6">
    <source>
        <dbReference type="PROSITE" id="PS51192"/>
    </source>
</evidence>
<dbReference type="SMART" id="SM00490">
    <property type="entry name" value="HELICc"/>
    <property type="match status" value="1"/>
</dbReference>
<sequence length="1046" mass="112439">MSGTFHGLFIGIDNYHDPAFRRLNFAGRDARVLHALFSDNVRGDCVLVQNEEATTARVTAELGRIAETSGDDDFVVITFSGHGTPSRELATHDAVPGRFAETALPLTKLVALVRAIRARLLVVVLDCCFSGGMLARTFFEPDDGSTARSDETDAWEVVRSISGQGRVFLGAASADEEAFESPRYQHGILTHHLIQGLMGADDVLDNRGKVCLPSLVKHVLDRVTAEETGTRRRKQHPTFGGTMSLTRFPPLSPGPKYQEIGAHFQPPPANKDLMSLVAHGVPSPVAELWRDRVGKLNDVQVAAVNRGGLLNGCDVLVSAPTASGKTLVGEIVALHAAAHNRKAVFLLPSRALVNEQYEKFQKAYDPLGIRVVRATGGLRDQVSDLITGSYQIAVVTYETFIGLLSGLPGLVERAGVLIVDEIQSLLLPDRGPRLELLFTRLRRAVHRGLPTPQLVGLSAVLGDPDKLAAWLGATLVEFTDRAIPLSEGVLSPDGTYLYRTHGGKDVQGTEAEQRLLPRSGVTVGDDLVERLVRKLVEQGDRVLVFRSSRAGTRAFARRLADRLGLPAAKSVLGALPKGDVSRVGEMLRDCLGGGVAFHNTDLRESEQQAVVQGFRNEAGEIRVVVATTTLAQGVNLSADSVVVCELEHPGRSGRPYTSSEYKNMAGRAGRDTGRDVPGRAIVVSNGGVDAQRIWRDYVNAGPEPARSALLVADLDWDSLVLTVLRSLADEPEGADAAGATDFLSWTFGAFQSQAARTAAPFPPDTVRAVVDSLREEGFLTTADNGHRLTSLGEIVVRSGLSVASARVLAATLSAVADTELTRMTLLGAAQLVTEVDDVRFAKPSANWHREYDEFARQLPRQRCAPAVTAALLGPRSQNGSGVGRVRRALACQMWSTGQPISKIETALTLHLRPQAGIRDPGPIAYAAQRTADVIRAVVDIARHLHPEADLDDLAEALPWQLALGIIKGLVPIARHVDNPVEREVYLRLDQAALRDPAAVATADAAQLLHCTNDDEPLAATLRAAAKAALAEANQPALDDLMDLPED</sequence>
<keyword evidence="2" id="KW-0378">Hydrolase</keyword>
<dbReference type="InterPro" id="IPR027417">
    <property type="entry name" value="P-loop_NTPase"/>
</dbReference>
<dbReference type="InterPro" id="IPR011545">
    <property type="entry name" value="DEAD/DEAH_box_helicase_dom"/>
</dbReference>
<reference evidence="8 9" key="1">
    <citation type="submission" date="2020-01" db="EMBL/GenBank/DDBJ databases">
        <title>Kibdelosporangium persica a novel Actinomycetes from a hot desert in Iran.</title>
        <authorList>
            <person name="Safaei N."/>
            <person name="Zaburannyi N."/>
            <person name="Mueller R."/>
            <person name="Wink J."/>
        </authorList>
    </citation>
    <scope>NUCLEOTIDE SEQUENCE [LARGE SCALE GENOMIC DNA]</scope>
    <source>
        <strain evidence="8 9">4NS15</strain>
    </source>
</reference>
<keyword evidence="4" id="KW-0067">ATP-binding</keyword>